<accession>A0A919E9F2</accession>
<comment type="caution">
    <text evidence="2">The sequence shown here is derived from an EMBL/GenBank/DDBJ whole genome shotgun (WGS) entry which is preliminary data.</text>
</comment>
<feature type="region of interest" description="Disordered" evidence="1">
    <location>
        <begin position="186"/>
        <end position="207"/>
    </location>
</feature>
<gene>
    <name evidence="2" type="ORF">GCM10018772_59660</name>
</gene>
<dbReference type="RefSeq" id="WP_190207560.1">
    <property type="nucleotide sequence ID" value="NZ_BNBI01000015.1"/>
</dbReference>
<sequence length="207" mass="21457">MPTNTAEREEWKSAGTPRRIRPRVTLVAAFAAVGLLVTACGGDDGDDGDNKGGVAAASPNNSESAKQGGDSQKKGPLAYAKCMRANGVPNFPDPDANGGLKIEGDKVGLGTPAYEKAAEKCKSYNSAPAPEAAPDREAALKYAKCMRENGVPKFPDPNSEGGTDIDRDKLGVDITGPVFKKADDKCKGVLRKGGKGKKNSGPHMQGG</sequence>
<organism evidence="2 3">
    <name type="scientific">Streptomyces fumanus</name>
    <dbReference type="NCBI Taxonomy" id="67302"/>
    <lineage>
        <taxon>Bacteria</taxon>
        <taxon>Bacillati</taxon>
        <taxon>Actinomycetota</taxon>
        <taxon>Actinomycetes</taxon>
        <taxon>Kitasatosporales</taxon>
        <taxon>Streptomycetaceae</taxon>
        <taxon>Streptomyces</taxon>
    </lineage>
</organism>
<feature type="region of interest" description="Disordered" evidence="1">
    <location>
        <begin position="149"/>
        <end position="170"/>
    </location>
</feature>
<feature type="compositionally biased region" description="Basic residues" evidence="1">
    <location>
        <begin position="188"/>
        <end position="200"/>
    </location>
</feature>
<evidence type="ECO:0000256" key="1">
    <source>
        <dbReference type="SAM" id="MobiDB-lite"/>
    </source>
</evidence>
<keyword evidence="3" id="KW-1185">Reference proteome</keyword>
<reference evidence="2" key="1">
    <citation type="journal article" date="2014" name="Int. J. Syst. Evol. Microbiol.">
        <title>Complete genome sequence of Corynebacterium casei LMG S-19264T (=DSM 44701T), isolated from a smear-ripened cheese.</title>
        <authorList>
            <consortium name="US DOE Joint Genome Institute (JGI-PGF)"/>
            <person name="Walter F."/>
            <person name="Albersmeier A."/>
            <person name="Kalinowski J."/>
            <person name="Ruckert C."/>
        </authorList>
    </citation>
    <scope>NUCLEOTIDE SEQUENCE</scope>
    <source>
        <strain evidence="2">JCM 4477</strain>
    </source>
</reference>
<feature type="region of interest" description="Disordered" evidence="1">
    <location>
        <begin position="41"/>
        <end position="78"/>
    </location>
</feature>
<dbReference type="Proteomes" id="UP000630718">
    <property type="component" value="Unassembled WGS sequence"/>
</dbReference>
<evidence type="ECO:0000313" key="2">
    <source>
        <dbReference type="EMBL" id="GHF25957.1"/>
    </source>
</evidence>
<reference evidence="2" key="2">
    <citation type="submission" date="2020-09" db="EMBL/GenBank/DDBJ databases">
        <authorList>
            <person name="Sun Q."/>
            <person name="Ohkuma M."/>
        </authorList>
    </citation>
    <scope>NUCLEOTIDE SEQUENCE</scope>
    <source>
        <strain evidence="2">JCM 4477</strain>
    </source>
</reference>
<name>A0A919E9F2_9ACTN</name>
<evidence type="ECO:0000313" key="3">
    <source>
        <dbReference type="Proteomes" id="UP000630718"/>
    </source>
</evidence>
<dbReference type="EMBL" id="BNBI01000015">
    <property type="protein sequence ID" value="GHF25957.1"/>
    <property type="molecule type" value="Genomic_DNA"/>
</dbReference>
<proteinExistence type="predicted"/>
<protein>
    <submittedName>
        <fullName evidence="2">Uncharacterized protein</fullName>
    </submittedName>
</protein>
<feature type="region of interest" description="Disordered" evidence="1">
    <location>
        <begin position="1"/>
        <end position="20"/>
    </location>
</feature>
<feature type="compositionally biased region" description="Basic and acidic residues" evidence="1">
    <location>
        <begin position="1"/>
        <end position="12"/>
    </location>
</feature>
<dbReference type="AlphaFoldDB" id="A0A919E9F2"/>